<sequence>MSELTPNNNDFILYSAPNGNIKIEAFIQGETIWLTQLKIAELFEVDRTVVTKHLKNIYQENELLKEATSAKFAQVQKEGDREVKRNIEYYNLDAIISVGYRVNSTKATQFRIWATTTLKEYIIKGFAMDDERLKQGTTTFGKDYFRELLDRVRSIRASERRIYQQITDIFAECSIDYNPKAEVTKNFYATVQNKFHFAITGKTAAEIIYLKADSSKPQMGLTTFKNSPDGRILKLDTGIAKNYLEEKEIKQLERTVSAYFDYIENLIERQNTFTMEALAESVNKFLNFNEYKVLEGLGTISHQQAINKASHEYDNFNKTQKIVSDFDKVVKGLNKE</sequence>
<dbReference type="EMBL" id="JAJJMO010000001">
    <property type="protein sequence ID" value="MCC9072532.1"/>
    <property type="molecule type" value="Genomic_DNA"/>
</dbReference>
<dbReference type="Proteomes" id="UP001430919">
    <property type="component" value="Unassembled WGS sequence"/>
</dbReference>
<comment type="caution">
    <text evidence="1">The sequence shown here is derived from an EMBL/GenBank/DDBJ whole genome shotgun (WGS) entry which is preliminary data.</text>
</comment>
<dbReference type="Pfam" id="PF13310">
    <property type="entry name" value="Virulence_RhuM"/>
    <property type="match status" value="1"/>
</dbReference>
<evidence type="ECO:0000313" key="2">
    <source>
        <dbReference type="Proteomes" id="UP001430919"/>
    </source>
</evidence>
<keyword evidence="2" id="KW-1185">Reference proteome</keyword>
<dbReference type="PANTHER" id="PTHR35810:SF1">
    <property type="entry name" value="CYTOPLASMIC PROTEIN"/>
    <property type="match status" value="1"/>
</dbReference>
<organism evidence="1 2">
    <name type="scientific">Flavobacterium pisciphilum</name>
    <dbReference type="NCBI Taxonomy" id="2893755"/>
    <lineage>
        <taxon>Bacteria</taxon>
        <taxon>Pseudomonadati</taxon>
        <taxon>Bacteroidota</taxon>
        <taxon>Flavobacteriia</taxon>
        <taxon>Flavobacteriales</taxon>
        <taxon>Flavobacteriaceae</taxon>
        <taxon>Flavobacterium</taxon>
    </lineage>
</organism>
<protein>
    <submittedName>
        <fullName evidence="1">Virulence RhuM family protein</fullName>
    </submittedName>
</protein>
<gene>
    <name evidence="1" type="ORF">LNQ49_13155</name>
</gene>
<proteinExistence type="predicted"/>
<dbReference type="InterPro" id="IPR011204">
    <property type="entry name" value="Virulence_RhuM-like"/>
</dbReference>
<dbReference type="PANTHER" id="PTHR35810">
    <property type="entry name" value="CYTOPLASMIC PROTEIN-RELATED"/>
    <property type="match status" value="1"/>
</dbReference>
<name>A0ABS8MUU7_9FLAO</name>
<reference evidence="1" key="1">
    <citation type="submission" date="2021-11" db="EMBL/GenBank/DDBJ databases">
        <title>Description of novel Flavobacterium species.</title>
        <authorList>
            <person name="Saticioglu I.B."/>
            <person name="Ay H."/>
            <person name="Altun S."/>
            <person name="Duman M."/>
        </authorList>
    </citation>
    <scope>NUCLEOTIDE SEQUENCE</scope>
    <source>
        <strain evidence="1">F-65</strain>
    </source>
</reference>
<evidence type="ECO:0000313" key="1">
    <source>
        <dbReference type="EMBL" id="MCC9072532.1"/>
    </source>
</evidence>
<accession>A0ABS8MUU7</accession>
<dbReference type="RefSeq" id="WP_229989383.1">
    <property type="nucleotide sequence ID" value="NZ_JAJJMO010000001.1"/>
</dbReference>
<dbReference type="PIRSF" id="PIRSF015268">
    <property type="entry name" value="Virulence_RhuM"/>
    <property type="match status" value="1"/>
</dbReference>